<feature type="signal peptide" evidence="2">
    <location>
        <begin position="1"/>
        <end position="29"/>
    </location>
</feature>
<evidence type="ECO:0000256" key="2">
    <source>
        <dbReference type="SAM" id="SignalP"/>
    </source>
</evidence>
<gene>
    <name evidence="4" type="ORF">MNOR_LOCUS31901</name>
</gene>
<dbReference type="EMBL" id="CAXKWB010042154">
    <property type="protein sequence ID" value="CAL4157434.1"/>
    <property type="molecule type" value="Genomic_DNA"/>
</dbReference>
<feature type="chain" id="PRO_5043729974" description="VWFA domain-containing protein" evidence="2">
    <location>
        <begin position="30"/>
        <end position="967"/>
    </location>
</feature>
<accession>A0AAV2S4W9</accession>
<feature type="domain" description="VWFA" evidence="3">
    <location>
        <begin position="329"/>
        <end position="500"/>
    </location>
</feature>
<dbReference type="CDD" id="cd00198">
    <property type="entry name" value="vWFA"/>
    <property type="match status" value="1"/>
</dbReference>
<dbReference type="PANTHER" id="PTHR10579:SF177">
    <property type="entry name" value="CALCIUM-ACTIVATED CHLORIDE CHANNEL REGULATOR 4-LIKE PROTEIN"/>
    <property type="match status" value="1"/>
</dbReference>
<evidence type="ECO:0000313" key="4">
    <source>
        <dbReference type="EMBL" id="CAL4157434.1"/>
    </source>
</evidence>
<feature type="transmembrane region" description="Helical" evidence="1">
    <location>
        <begin position="937"/>
        <end position="958"/>
    </location>
</feature>
<dbReference type="Pfam" id="PF00092">
    <property type="entry name" value="VWA"/>
    <property type="match status" value="1"/>
</dbReference>
<sequence length="967" mass="106891">HSCHLGSGQIKAMKFISITLCLVLSLTSAYDVQLIDNGYEGVLVGISPSLDESQAEDIISSIKKTIISSSDVLFKATRGRAYFKNVTILIPKSWTKTPIDEIALNEHFEDSNIRVDKPNIIYGSQPYTLQPGPCGEPGRYIHLTPGYLTQSIQEELWGPRNKTLVHEWAKLRWGVFDEIGYPGDRRFPLFYWTQKFTANGVEEVLGVDTCNNKDLKGKLKDVDTHGSCGFTSEGLPDDNCRFVPDEEQNATSSLMSYHYIKSVEEFCDTETNEKHGHNYEAPNKHNLMCNERSIWDIMLLHEDFADDANSPIHEPMTPNIKVIRQTEARFAMVLDYSSSMDDFQRKQKLQRTARRWILHEVSQGSFVAIVKFWGKAEKTADLTEIRDMESRQNLANLIDLNTHSYTSIGAGLSMAVNEVLKGQKNSVIILVTDGEETKKPHISDVMDTVVNSGVRVVTIAFGENADPKLESLAEKTGGKTFTVVDEDDGGMLDDAFQGSLTYQPGETLSNTKINIYEYEYKGTDTTVTEAFPVDKSIGRNLQFRLDTNDESHIKEAPILIQPNGSVITNTSFDLTIKMWVIDVELAEDGNWVWNVTLSGNANHYIRVSVTAMARNPEELPIHTKSWIDYGTTSIDGNSNPIVVYAQVQQGNNPVVGAKVRAYVTQPDTSADAIELDLIDNGAGADNIENDGVYSRYLMTTIKGRFSVKAQVWDDGSSYISGGFIASKKKNSPYQHPLSSVSRVKRSAPADPLGAQHYCCGSQMPFDPETSTPTGSFTRVVVGGSFKVDVAPPGSDSLSPGKVIDFEVDVINNNKLMLTWTATGEDLDQGIVSGYEIQLSPNRSDLADDVFNSINNNTVLLTYDESTNITELFVDAGNRIVINVTVSNGIAIDKAYYVALQARDGYNQMSGVSNRALCYLTTPVPRPEQDNGLEGWEIALIVIGCLAFVALVVGGVMFAKKRGSLEIK</sequence>
<organism evidence="4 5">
    <name type="scientific">Meganyctiphanes norvegica</name>
    <name type="common">Northern krill</name>
    <name type="synonym">Thysanopoda norvegica</name>
    <dbReference type="NCBI Taxonomy" id="48144"/>
    <lineage>
        <taxon>Eukaryota</taxon>
        <taxon>Metazoa</taxon>
        <taxon>Ecdysozoa</taxon>
        <taxon>Arthropoda</taxon>
        <taxon>Crustacea</taxon>
        <taxon>Multicrustacea</taxon>
        <taxon>Malacostraca</taxon>
        <taxon>Eumalacostraca</taxon>
        <taxon>Eucarida</taxon>
        <taxon>Euphausiacea</taxon>
        <taxon>Euphausiidae</taxon>
        <taxon>Meganyctiphanes</taxon>
    </lineage>
</organism>
<dbReference type="InterPro" id="IPR002035">
    <property type="entry name" value="VWF_A"/>
</dbReference>
<keyword evidence="5" id="KW-1185">Reference proteome</keyword>
<dbReference type="InterPro" id="IPR036465">
    <property type="entry name" value="vWFA_dom_sf"/>
</dbReference>
<dbReference type="SUPFAM" id="SSF53300">
    <property type="entry name" value="vWA-like"/>
    <property type="match status" value="1"/>
</dbReference>
<dbReference type="Gene3D" id="3.40.50.410">
    <property type="entry name" value="von Willebrand factor, type A domain"/>
    <property type="match status" value="1"/>
</dbReference>
<feature type="non-terminal residue" evidence="4">
    <location>
        <position position="1"/>
    </location>
</feature>
<dbReference type="CDD" id="cd12841">
    <property type="entry name" value="TM_EphA1"/>
    <property type="match status" value="1"/>
</dbReference>
<dbReference type="InterPro" id="IPR013642">
    <property type="entry name" value="CLCA_N"/>
</dbReference>
<keyword evidence="1" id="KW-1133">Transmembrane helix</keyword>
<dbReference type="PANTHER" id="PTHR10579">
    <property type="entry name" value="CALCIUM-ACTIVATED CHLORIDE CHANNEL REGULATOR"/>
    <property type="match status" value="1"/>
</dbReference>
<dbReference type="PROSITE" id="PS50234">
    <property type="entry name" value="VWFA"/>
    <property type="match status" value="1"/>
</dbReference>
<evidence type="ECO:0000256" key="1">
    <source>
        <dbReference type="SAM" id="Phobius"/>
    </source>
</evidence>
<dbReference type="InterPro" id="IPR051266">
    <property type="entry name" value="CLCR"/>
</dbReference>
<reference evidence="4 5" key="1">
    <citation type="submission" date="2024-05" db="EMBL/GenBank/DDBJ databases">
        <authorList>
            <person name="Wallberg A."/>
        </authorList>
    </citation>
    <scope>NUCLEOTIDE SEQUENCE [LARGE SCALE GENOMIC DNA]</scope>
</reference>
<evidence type="ECO:0000313" key="5">
    <source>
        <dbReference type="Proteomes" id="UP001497623"/>
    </source>
</evidence>
<keyword evidence="2" id="KW-0732">Signal</keyword>
<comment type="caution">
    <text evidence="4">The sequence shown here is derived from an EMBL/GenBank/DDBJ whole genome shotgun (WGS) entry which is preliminary data.</text>
</comment>
<dbReference type="SMART" id="SM00327">
    <property type="entry name" value="VWA"/>
    <property type="match status" value="1"/>
</dbReference>
<dbReference type="Pfam" id="PF08434">
    <property type="entry name" value="CLCA"/>
    <property type="match status" value="1"/>
</dbReference>
<evidence type="ECO:0000259" key="3">
    <source>
        <dbReference type="PROSITE" id="PS50234"/>
    </source>
</evidence>
<dbReference type="GO" id="GO:0032991">
    <property type="term" value="C:protein-containing complex"/>
    <property type="evidence" value="ECO:0007669"/>
    <property type="project" value="UniProtKB-ARBA"/>
</dbReference>
<name>A0AAV2S4W9_MEGNR</name>
<protein>
    <recommendedName>
        <fullName evidence="3">VWFA domain-containing protein</fullName>
    </recommendedName>
</protein>
<keyword evidence="1" id="KW-0472">Membrane</keyword>
<dbReference type="Proteomes" id="UP001497623">
    <property type="component" value="Unassembled WGS sequence"/>
</dbReference>
<dbReference type="AlphaFoldDB" id="A0AAV2S4W9"/>
<keyword evidence="1" id="KW-0812">Transmembrane</keyword>
<proteinExistence type="predicted"/>